<name>A0A4R8LE74_9BURK</name>
<dbReference type="PANTHER" id="PTHR10091">
    <property type="entry name" value="ALDOSE-1-EPIMERASE"/>
    <property type="match status" value="1"/>
</dbReference>
<dbReference type="InterPro" id="IPR014718">
    <property type="entry name" value="GH-type_carb-bd"/>
</dbReference>
<dbReference type="GO" id="GO:0006006">
    <property type="term" value="P:glucose metabolic process"/>
    <property type="evidence" value="ECO:0007669"/>
    <property type="project" value="TreeGrafter"/>
</dbReference>
<dbReference type="GO" id="GO:0030246">
    <property type="term" value="F:carbohydrate binding"/>
    <property type="evidence" value="ECO:0007669"/>
    <property type="project" value="InterPro"/>
</dbReference>
<evidence type="ECO:0000256" key="8">
    <source>
        <dbReference type="PIRNR" id="PIRNR005096"/>
    </source>
</evidence>
<dbReference type="OrthoDB" id="9779408at2"/>
<dbReference type="GO" id="GO:0004034">
    <property type="term" value="F:aldose 1-epimerase activity"/>
    <property type="evidence" value="ECO:0007669"/>
    <property type="project" value="UniProtKB-EC"/>
</dbReference>
<evidence type="ECO:0000313" key="13">
    <source>
        <dbReference type="Proteomes" id="UP000295509"/>
    </source>
</evidence>
<proteinExistence type="inferred from homology"/>
<keyword evidence="7 8" id="KW-0119">Carbohydrate metabolism</keyword>
<dbReference type="InterPro" id="IPR047215">
    <property type="entry name" value="Galactose_mutarotase-like"/>
</dbReference>
<dbReference type="SUPFAM" id="SSF74650">
    <property type="entry name" value="Galactose mutarotase-like"/>
    <property type="match status" value="1"/>
</dbReference>
<dbReference type="NCBIfam" id="NF008277">
    <property type="entry name" value="PRK11055.1"/>
    <property type="match status" value="1"/>
</dbReference>
<protein>
    <recommendedName>
        <fullName evidence="5 8">Aldose 1-epimerase</fullName>
        <ecNumber evidence="4 8">5.1.3.3</ecNumber>
    </recommendedName>
</protein>
<sequence length="359" mass="38650">MNLADSRSARAHPAHVTVERWGTLPGGDAVRLFTLRNAHGMRVAISDLGATLVSWHAADRAGRIADVVLGHDTPADYLASTSYFGGTIGRWANRIADARFTLDGVTYQLDRNEGNNLLHGGATGFHRAAWDAREVDGALVFTHESPEGDAGFPGALEATVRYALGDDGALTIDYDAVTDAPTPVNMTNHAYFNLSGAAADICGHMIEIDADEFWEVDDALIPLARASVTGNAFDFRTSAPIGARLDWPHAQLARAKGFDHCYLLRGPAGTVRRVAVLYDPGSGRELTVETDASGLQFYSGNYLEGVVARGGQHLHKHAALCLETGGYPNQINMDEAAAQVVLQPGERYRHTTVYRLGVR</sequence>
<evidence type="ECO:0000256" key="9">
    <source>
        <dbReference type="PIRSR" id="PIRSR005096-1"/>
    </source>
</evidence>
<feature type="active site" description="Proton acceptor" evidence="9">
    <location>
        <position position="323"/>
    </location>
</feature>
<dbReference type="EC" id="5.1.3.3" evidence="4 8"/>
<dbReference type="AlphaFoldDB" id="A0A4R8LE74"/>
<dbReference type="InterPro" id="IPR008183">
    <property type="entry name" value="Aldose_1/G6P_1-epimerase"/>
</dbReference>
<evidence type="ECO:0000256" key="5">
    <source>
        <dbReference type="ARBA" id="ARBA00014165"/>
    </source>
</evidence>
<dbReference type="RefSeq" id="WP_134196306.1">
    <property type="nucleotide sequence ID" value="NZ_JBHLUW010000005.1"/>
</dbReference>
<dbReference type="Gene3D" id="2.70.98.10">
    <property type="match status" value="1"/>
</dbReference>
<dbReference type="EMBL" id="SORE01000025">
    <property type="protein sequence ID" value="TDY40439.1"/>
    <property type="molecule type" value="Genomic_DNA"/>
</dbReference>
<feature type="binding site" evidence="10">
    <location>
        <position position="259"/>
    </location>
    <ligand>
        <name>beta-D-galactose</name>
        <dbReference type="ChEBI" id="CHEBI:27667"/>
    </ligand>
</feature>
<comment type="caution">
    <text evidence="12">The sequence shown here is derived from an EMBL/GenBank/DDBJ whole genome shotgun (WGS) entry which is preliminary data.</text>
</comment>
<evidence type="ECO:0000313" key="12">
    <source>
        <dbReference type="EMBL" id="TDY40439.1"/>
    </source>
</evidence>
<evidence type="ECO:0000256" key="3">
    <source>
        <dbReference type="ARBA" id="ARBA00006206"/>
    </source>
</evidence>
<gene>
    <name evidence="12" type="ORF">BX592_12583</name>
</gene>
<evidence type="ECO:0000256" key="10">
    <source>
        <dbReference type="PIRSR" id="PIRSR005096-2"/>
    </source>
</evidence>
<dbReference type="PROSITE" id="PS00545">
    <property type="entry name" value="ALDOSE_1_EPIMERASE"/>
    <property type="match status" value="1"/>
</dbReference>
<dbReference type="CDD" id="cd09019">
    <property type="entry name" value="galactose_mutarotase_like"/>
    <property type="match status" value="1"/>
</dbReference>
<dbReference type="Pfam" id="PF01263">
    <property type="entry name" value="Aldose_epim"/>
    <property type="match status" value="1"/>
</dbReference>
<evidence type="ECO:0000256" key="4">
    <source>
        <dbReference type="ARBA" id="ARBA00013185"/>
    </source>
</evidence>
<feature type="binding site" evidence="11">
    <location>
        <begin position="93"/>
        <end position="94"/>
    </location>
    <ligand>
        <name>beta-D-galactose</name>
        <dbReference type="ChEBI" id="CHEBI:27667"/>
    </ligand>
</feature>
<comment type="catalytic activity">
    <reaction evidence="1 8">
        <text>alpha-D-glucose = beta-D-glucose</text>
        <dbReference type="Rhea" id="RHEA:10264"/>
        <dbReference type="ChEBI" id="CHEBI:15903"/>
        <dbReference type="ChEBI" id="CHEBI:17925"/>
        <dbReference type="EC" id="5.1.3.3"/>
    </reaction>
</comment>
<comment type="similarity">
    <text evidence="3 8">Belongs to the aldose epimerase family.</text>
</comment>
<feature type="binding site" evidence="11">
    <location>
        <begin position="189"/>
        <end position="191"/>
    </location>
    <ligand>
        <name>beta-D-galactose</name>
        <dbReference type="ChEBI" id="CHEBI:27667"/>
    </ligand>
</feature>
<dbReference type="PIRSF" id="PIRSF005096">
    <property type="entry name" value="GALM"/>
    <property type="match status" value="1"/>
</dbReference>
<evidence type="ECO:0000256" key="11">
    <source>
        <dbReference type="PIRSR" id="PIRSR005096-3"/>
    </source>
</evidence>
<dbReference type="InterPro" id="IPR018052">
    <property type="entry name" value="Ald1_epimerase_CS"/>
</dbReference>
<evidence type="ECO:0000256" key="6">
    <source>
        <dbReference type="ARBA" id="ARBA00023235"/>
    </source>
</evidence>
<evidence type="ECO:0000256" key="2">
    <source>
        <dbReference type="ARBA" id="ARBA00005028"/>
    </source>
</evidence>
<comment type="pathway">
    <text evidence="2 8">Carbohydrate metabolism; hexose metabolism.</text>
</comment>
<dbReference type="UniPathway" id="UPA00242"/>
<dbReference type="PANTHER" id="PTHR10091:SF0">
    <property type="entry name" value="GALACTOSE MUTAROTASE"/>
    <property type="match status" value="1"/>
</dbReference>
<evidence type="ECO:0000256" key="1">
    <source>
        <dbReference type="ARBA" id="ARBA00001614"/>
    </source>
</evidence>
<dbReference type="GO" id="GO:0033499">
    <property type="term" value="P:galactose catabolic process via UDP-galactose, Leloir pathway"/>
    <property type="evidence" value="ECO:0007669"/>
    <property type="project" value="TreeGrafter"/>
</dbReference>
<keyword evidence="6 8" id="KW-0413">Isomerase</keyword>
<dbReference type="InterPro" id="IPR011013">
    <property type="entry name" value="Gal_mutarotase_sf_dom"/>
</dbReference>
<dbReference type="Proteomes" id="UP000295509">
    <property type="component" value="Unassembled WGS sequence"/>
</dbReference>
<reference evidence="12 13" key="1">
    <citation type="submission" date="2019-03" db="EMBL/GenBank/DDBJ databases">
        <title>Genomic Encyclopedia of Type Strains, Phase III (KMG-III): the genomes of soil and plant-associated and newly described type strains.</title>
        <authorList>
            <person name="Whitman W."/>
        </authorList>
    </citation>
    <scope>NUCLEOTIDE SEQUENCE [LARGE SCALE GENOMIC DNA]</scope>
    <source>
        <strain evidence="12 13">LMG 29544</strain>
    </source>
</reference>
<organism evidence="12 13">
    <name type="scientific">Paraburkholderia rhizosphaerae</name>
    <dbReference type="NCBI Taxonomy" id="480658"/>
    <lineage>
        <taxon>Bacteria</taxon>
        <taxon>Pseudomonadati</taxon>
        <taxon>Pseudomonadota</taxon>
        <taxon>Betaproteobacteria</taxon>
        <taxon>Burkholderiales</taxon>
        <taxon>Burkholderiaceae</taxon>
        <taxon>Paraburkholderia</taxon>
    </lineage>
</organism>
<dbReference type="InterPro" id="IPR015443">
    <property type="entry name" value="Aldose_1-epimerase"/>
</dbReference>
<keyword evidence="13" id="KW-1185">Reference proteome</keyword>
<accession>A0A4R8LE74</accession>
<evidence type="ECO:0000256" key="7">
    <source>
        <dbReference type="ARBA" id="ARBA00023277"/>
    </source>
</evidence>
<feature type="active site" description="Proton donor" evidence="9">
    <location>
        <position position="189"/>
    </location>
</feature>